<protein>
    <submittedName>
        <fullName evidence="2">Uncharacterized protein</fullName>
    </submittedName>
</protein>
<accession>A0ABR3L8L6</accession>
<dbReference type="Proteomes" id="UP001558613">
    <property type="component" value="Unassembled WGS sequence"/>
</dbReference>
<gene>
    <name evidence="2" type="ORF">QQF64_023425</name>
</gene>
<evidence type="ECO:0000313" key="3">
    <source>
        <dbReference type="Proteomes" id="UP001558613"/>
    </source>
</evidence>
<comment type="caution">
    <text evidence="2">The sequence shown here is derived from an EMBL/GenBank/DDBJ whole genome shotgun (WGS) entry which is preliminary data.</text>
</comment>
<name>A0ABR3L8L6_9TELE</name>
<evidence type="ECO:0000256" key="1">
    <source>
        <dbReference type="SAM" id="MobiDB-lite"/>
    </source>
</evidence>
<dbReference type="EMBL" id="JAYMGO010000025">
    <property type="protein sequence ID" value="KAL1248049.1"/>
    <property type="molecule type" value="Genomic_DNA"/>
</dbReference>
<sequence length="75" mass="7969">MHAHARAHAQSPPAARSVAAAAVSVRSTENLRVFPLRFRPPPFMRPNPTAGPRAARSVLPVKGSSDLGSGRYALK</sequence>
<keyword evidence="3" id="KW-1185">Reference proteome</keyword>
<organism evidence="2 3">
    <name type="scientific">Cirrhinus molitorella</name>
    <name type="common">mud carp</name>
    <dbReference type="NCBI Taxonomy" id="172907"/>
    <lineage>
        <taxon>Eukaryota</taxon>
        <taxon>Metazoa</taxon>
        <taxon>Chordata</taxon>
        <taxon>Craniata</taxon>
        <taxon>Vertebrata</taxon>
        <taxon>Euteleostomi</taxon>
        <taxon>Actinopterygii</taxon>
        <taxon>Neopterygii</taxon>
        <taxon>Teleostei</taxon>
        <taxon>Ostariophysi</taxon>
        <taxon>Cypriniformes</taxon>
        <taxon>Cyprinidae</taxon>
        <taxon>Labeoninae</taxon>
        <taxon>Labeonini</taxon>
        <taxon>Cirrhinus</taxon>
    </lineage>
</organism>
<proteinExistence type="predicted"/>
<feature type="region of interest" description="Disordered" evidence="1">
    <location>
        <begin position="37"/>
        <end position="75"/>
    </location>
</feature>
<evidence type="ECO:0000313" key="2">
    <source>
        <dbReference type="EMBL" id="KAL1248049.1"/>
    </source>
</evidence>
<reference evidence="2 3" key="1">
    <citation type="submission" date="2023-09" db="EMBL/GenBank/DDBJ databases">
        <authorList>
            <person name="Wang M."/>
        </authorList>
    </citation>
    <scope>NUCLEOTIDE SEQUENCE [LARGE SCALE GENOMIC DNA]</scope>
    <source>
        <strain evidence="2">GT-2023</strain>
        <tissue evidence="2">Liver</tissue>
    </source>
</reference>